<dbReference type="RefSeq" id="WP_153312950.1">
    <property type="nucleotide sequence ID" value="NZ_CFIH01000001.1"/>
</dbReference>
<accession>X5F4W8</accession>
<dbReference type="EMBL" id="CP007524">
    <property type="protein sequence ID" value="AHW75007.1"/>
    <property type="molecule type" value="Genomic_DNA"/>
</dbReference>
<sequence>MHQRQCGFVGEQDLQLAVGQDFFDRMAAYGVSDGIFTFTEQLVWDVLPVLR</sequence>
<dbReference type="PATRIC" id="fig|487.517.peg.705"/>
<proteinExistence type="predicted"/>
<reference evidence="2" key="2">
    <citation type="submission" date="2014-02" db="EMBL/GenBank/DDBJ databases">
        <title>Complete Genome Sequence of Neisseria meningitides, serogroup A strain 510612.</title>
        <authorList>
            <person name="Zhang X."/>
            <person name="Zhang Y."/>
            <person name="Yang J."/>
            <person name="Zhu Y."/>
            <person name="Jin Q."/>
        </authorList>
    </citation>
    <scope>NUCLEOTIDE SEQUENCE</scope>
    <source>
        <strain evidence="2">NMA510612</strain>
    </source>
</reference>
<name>X5F4W8_NEIME</name>
<dbReference type="KEGG" id="nmx:NMA510612_0704"/>
<dbReference type="AlphaFoldDB" id="X5F4W8"/>
<organism evidence="1 2">
    <name type="scientific">Neisseria meningitidis</name>
    <dbReference type="NCBI Taxonomy" id="487"/>
    <lineage>
        <taxon>Bacteria</taxon>
        <taxon>Pseudomonadati</taxon>
        <taxon>Pseudomonadota</taxon>
        <taxon>Betaproteobacteria</taxon>
        <taxon>Neisseriales</taxon>
        <taxon>Neisseriaceae</taxon>
        <taxon>Neisseria</taxon>
    </lineage>
</organism>
<evidence type="ECO:0000313" key="2">
    <source>
        <dbReference type="Proteomes" id="UP000023582"/>
    </source>
</evidence>
<evidence type="ECO:0000313" key="1">
    <source>
        <dbReference type="EMBL" id="AHW75007.1"/>
    </source>
</evidence>
<dbReference type="Proteomes" id="UP000023582">
    <property type="component" value="Chromosome"/>
</dbReference>
<protein>
    <submittedName>
        <fullName evidence="1">Uncharacterized protein</fullName>
    </submittedName>
</protein>
<reference evidence="1 2" key="1">
    <citation type="journal article" date="2014" name="Genome Announc.">
        <title>Complete Genome Sequence of Neisseria meningitidis Serogroup A Strain NMA510612, Isolated from a Patient with Bacterial Meningitis in China.</title>
        <authorList>
            <person name="Zhang Y."/>
            <person name="Yang J."/>
            <person name="Xu L."/>
            <person name="Zhu Y."/>
            <person name="Liu B."/>
            <person name="Shao Z."/>
            <person name="Zhang X."/>
            <person name="Jin Q."/>
        </authorList>
    </citation>
    <scope>NUCLEOTIDE SEQUENCE [LARGE SCALE GENOMIC DNA]</scope>
    <source>
        <strain evidence="2">NMA510612</strain>
    </source>
</reference>
<gene>
    <name evidence="1" type="ORF">NMA510612_0704</name>
</gene>
<dbReference type="GeneID" id="93386729"/>